<dbReference type="Gene3D" id="3.40.50.620">
    <property type="entry name" value="HUPs"/>
    <property type="match status" value="1"/>
</dbReference>
<dbReference type="InterPro" id="IPR003848">
    <property type="entry name" value="DUF218"/>
</dbReference>
<keyword evidence="1" id="KW-0472">Membrane</keyword>
<evidence type="ECO:0000313" key="3">
    <source>
        <dbReference type="EMBL" id="TBH73135.1"/>
    </source>
</evidence>
<dbReference type="CDD" id="cd06259">
    <property type="entry name" value="YdcF-like"/>
    <property type="match status" value="1"/>
</dbReference>
<dbReference type="Proteomes" id="UP000293583">
    <property type="component" value="Unassembled WGS sequence"/>
</dbReference>
<feature type="domain" description="DUF218" evidence="2">
    <location>
        <begin position="73"/>
        <end position="238"/>
    </location>
</feature>
<dbReference type="Pfam" id="PF02698">
    <property type="entry name" value="DUF218"/>
    <property type="match status" value="1"/>
</dbReference>
<feature type="transmembrane region" description="Helical" evidence="1">
    <location>
        <begin position="12"/>
        <end position="28"/>
    </location>
</feature>
<comment type="caution">
    <text evidence="3">The sequence shown here is derived from an EMBL/GenBank/DDBJ whole genome shotgun (WGS) entry which is preliminary data.</text>
</comment>
<feature type="transmembrane region" description="Helical" evidence="1">
    <location>
        <begin position="35"/>
        <end position="52"/>
    </location>
</feature>
<dbReference type="GO" id="GO:0043164">
    <property type="term" value="P:Gram-negative-bacterium-type cell wall biogenesis"/>
    <property type="evidence" value="ECO:0007669"/>
    <property type="project" value="TreeGrafter"/>
</dbReference>
<dbReference type="PANTHER" id="PTHR30336">
    <property type="entry name" value="INNER MEMBRANE PROTEIN, PROBABLE PERMEASE"/>
    <property type="match status" value="1"/>
</dbReference>
<sequence length="248" mass="28178">MFFILSKIIDFFLQPLCWIFILLGVAYFSKYTKRLILVTLGALILCSNGWFVNQCYLAYESPQVKLTQNYQWCIILGGGMMRAGEGYRTGETADRFIQPLLLYKKGIVKKLLITGGNVNIKGLKIDETQESKKVEEILIAMGVKPEDIVLEESARNTHENAVYTKQILKPYLKEKMVLVTSAMHMPRAKACYIKEGFIVVDFPADIKKKDTPSGILDLVIPQERNLSKFAELIREMAGYVIYKIVGFA</sequence>
<protein>
    <submittedName>
        <fullName evidence="3">YdcF family protein</fullName>
    </submittedName>
</protein>
<dbReference type="GO" id="GO:0005886">
    <property type="term" value="C:plasma membrane"/>
    <property type="evidence" value="ECO:0007669"/>
    <property type="project" value="TreeGrafter"/>
</dbReference>
<accession>A0A4V6MRI7</accession>
<gene>
    <name evidence="3" type="ORF">EWU20_07100</name>
</gene>
<dbReference type="EMBL" id="SEWY01000003">
    <property type="protein sequence ID" value="TBH73135.1"/>
    <property type="molecule type" value="Genomic_DNA"/>
</dbReference>
<dbReference type="PANTHER" id="PTHR30336:SF4">
    <property type="entry name" value="ENVELOPE BIOGENESIS FACTOR ELYC"/>
    <property type="match status" value="1"/>
</dbReference>
<organism evidence="3 4">
    <name type="scientific">Aquirufa antheringensis</name>
    <dbReference type="NCBI Taxonomy" id="2516559"/>
    <lineage>
        <taxon>Bacteria</taxon>
        <taxon>Pseudomonadati</taxon>
        <taxon>Bacteroidota</taxon>
        <taxon>Cytophagia</taxon>
        <taxon>Cytophagales</taxon>
        <taxon>Flectobacillaceae</taxon>
        <taxon>Aquirufa</taxon>
    </lineage>
</organism>
<proteinExistence type="predicted"/>
<evidence type="ECO:0000256" key="1">
    <source>
        <dbReference type="SAM" id="Phobius"/>
    </source>
</evidence>
<dbReference type="GO" id="GO:0000270">
    <property type="term" value="P:peptidoglycan metabolic process"/>
    <property type="evidence" value="ECO:0007669"/>
    <property type="project" value="TreeGrafter"/>
</dbReference>
<dbReference type="InterPro" id="IPR014729">
    <property type="entry name" value="Rossmann-like_a/b/a_fold"/>
</dbReference>
<keyword evidence="1" id="KW-0812">Transmembrane</keyword>
<dbReference type="AlphaFoldDB" id="A0A4V6MRI7"/>
<dbReference type="InterPro" id="IPR051599">
    <property type="entry name" value="Cell_Envelope_Assoc"/>
</dbReference>
<keyword evidence="1" id="KW-1133">Transmembrane helix</keyword>
<reference evidence="3 4" key="1">
    <citation type="submission" date="2019-02" db="EMBL/GenBank/DDBJ databases">
        <title>Genome of a new Bacteroidetes strain.</title>
        <authorList>
            <person name="Pitt A."/>
        </authorList>
    </citation>
    <scope>NUCLEOTIDE SEQUENCE [LARGE SCALE GENOMIC DNA]</scope>
    <source>
        <strain evidence="3 4">103A-SOEBACH</strain>
    </source>
</reference>
<dbReference type="OrthoDB" id="9782395at2"/>
<evidence type="ECO:0000313" key="4">
    <source>
        <dbReference type="Proteomes" id="UP000293583"/>
    </source>
</evidence>
<dbReference type="RefSeq" id="WP_130923270.1">
    <property type="nucleotide sequence ID" value="NZ_CP049835.1"/>
</dbReference>
<keyword evidence="4" id="KW-1185">Reference proteome</keyword>
<evidence type="ECO:0000259" key="2">
    <source>
        <dbReference type="Pfam" id="PF02698"/>
    </source>
</evidence>
<name>A0A4V6MRI7_9BACT</name>